<keyword evidence="11" id="KW-0198">Cysteine biosynthesis</keyword>
<dbReference type="Pfam" id="PF00175">
    <property type="entry name" value="NAD_binding_1"/>
    <property type="match status" value="1"/>
</dbReference>
<dbReference type="NCBIfam" id="NF004859">
    <property type="entry name" value="PRK06214.1"/>
    <property type="match status" value="1"/>
</dbReference>
<dbReference type="SUPFAM" id="SSF63380">
    <property type="entry name" value="Riboflavin synthase domain-like"/>
    <property type="match status" value="1"/>
</dbReference>
<dbReference type="Pfam" id="PF00667">
    <property type="entry name" value="FAD_binding_1"/>
    <property type="match status" value="1"/>
</dbReference>
<dbReference type="SUPFAM" id="SSF52343">
    <property type="entry name" value="Ferredoxin reductase-like, C-terminal NADP-linked domain"/>
    <property type="match status" value="1"/>
</dbReference>
<evidence type="ECO:0000256" key="1">
    <source>
        <dbReference type="ARBA" id="ARBA00001917"/>
    </source>
</evidence>
<dbReference type="PANTHER" id="PTHR19384:SF128">
    <property type="entry name" value="NADPH OXIDOREDUCTASE A"/>
    <property type="match status" value="1"/>
</dbReference>
<dbReference type="InterPro" id="IPR017938">
    <property type="entry name" value="Riboflavin_synthase-like_b-brl"/>
</dbReference>
<dbReference type="Proteomes" id="UP001158067">
    <property type="component" value="Unassembled WGS sequence"/>
</dbReference>
<evidence type="ECO:0000256" key="8">
    <source>
        <dbReference type="ARBA" id="ARBA00023002"/>
    </source>
</evidence>
<evidence type="ECO:0000256" key="7">
    <source>
        <dbReference type="ARBA" id="ARBA00022827"/>
    </source>
</evidence>
<keyword evidence="15" id="KW-1185">Reference proteome</keyword>
<dbReference type="CDD" id="cd06199">
    <property type="entry name" value="SiR"/>
    <property type="match status" value="1"/>
</dbReference>
<dbReference type="EMBL" id="FXUG01000014">
    <property type="protein sequence ID" value="SMP71734.1"/>
    <property type="molecule type" value="Genomic_DNA"/>
</dbReference>
<keyword evidence="3" id="KW-0004">4Fe-4S</keyword>
<evidence type="ECO:0000256" key="3">
    <source>
        <dbReference type="ARBA" id="ARBA00022485"/>
    </source>
</evidence>
<dbReference type="PROSITE" id="PS51656">
    <property type="entry name" value="4FE4S"/>
    <property type="match status" value="1"/>
</dbReference>
<evidence type="ECO:0000259" key="13">
    <source>
        <dbReference type="PROSITE" id="PS51656"/>
    </source>
</evidence>
<evidence type="ECO:0000256" key="2">
    <source>
        <dbReference type="ARBA" id="ARBA00001974"/>
    </source>
</evidence>
<proteinExistence type="predicted"/>
<dbReference type="PROSITE" id="PS51384">
    <property type="entry name" value="FAD_FR"/>
    <property type="match status" value="1"/>
</dbReference>
<keyword evidence="4" id="KW-0285">Flavoprotein</keyword>
<dbReference type="Gene3D" id="1.10.15.40">
    <property type="entry name" value="Electron transport complex subunit B, putative Fe-S cluster"/>
    <property type="match status" value="1"/>
</dbReference>
<evidence type="ECO:0000256" key="11">
    <source>
        <dbReference type="ARBA" id="ARBA00023192"/>
    </source>
</evidence>
<gene>
    <name evidence="14" type="ORF">SAMN06265222_114104</name>
</gene>
<evidence type="ECO:0000256" key="10">
    <source>
        <dbReference type="ARBA" id="ARBA00023014"/>
    </source>
</evidence>
<keyword evidence="6" id="KW-0479">Metal-binding</keyword>
<evidence type="ECO:0000313" key="15">
    <source>
        <dbReference type="Proteomes" id="UP001158067"/>
    </source>
</evidence>
<evidence type="ECO:0000256" key="9">
    <source>
        <dbReference type="ARBA" id="ARBA00023004"/>
    </source>
</evidence>
<keyword evidence="9" id="KW-0408">Iron</keyword>
<feature type="domain" description="FAD-binding FR-type" evidence="12">
    <location>
        <begin position="173"/>
        <end position="389"/>
    </location>
</feature>
<dbReference type="InterPro" id="IPR003097">
    <property type="entry name" value="CysJ-like_FAD-binding"/>
</dbReference>
<evidence type="ECO:0000259" key="12">
    <source>
        <dbReference type="PROSITE" id="PS51384"/>
    </source>
</evidence>
<evidence type="ECO:0000313" key="14">
    <source>
        <dbReference type="EMBL" id="SMP71734.1"/>
    </source>
</evidence>
<dbReference type="Gene3D" id="1.20.990.10">
    <property type="entry name" value="NADPH-cytochrome p450 Reductase, Chain A, domain 3"/>
    <property type="match status" value="1"/>
</dbReference>
<dbReference type="Gene3D" id="2.40.30.10">
    <property type="entry name" value="Translation factors"/>
    <property type="match status" value="1"/>
</dbReference>
<dbReference type="InterPro" id="IPR001709">
    <property type="entry name" value="Flavoprot_Pyr_Nucl_cyt_Rdtase"/>
</dbReference>
<comment type="cofactor">
    <cofactor evidence="1">
        <name>FMN</name>
        <dbReference type="ChEBI" id="CHEBI:58210"/>
    </cofactor>
</comment>
<keyword evidence="5" id="KW-0288">FMN</keyword>
<dbReference type="InterPro" id="IPR023173">
    <property type="entry name" value="NADPH_Cyt_P450_Rdtase_alpha"/>
</dbReference>
<reference evidence="14 15" key="1">
    <citation type="submission" date="2017-05" db="EMBL/GenBank/DDBJ databases">
        <authorList>
            <person name="Varghese N."/>
            <person name="Submissions S."/>
        </authorList>
    </citation>
    <scope>NUCLEOTIDE SEQUENCE [LARGE SCALE GENOMIC DNA]</scope>
    <source>
        <strain evidence="14 15">DSM 25457</strain>
    </source>
</reference>
<dbReference type="Gene3D" id="3.40.50.80">
    <property type="entry name" value="Nucleotide-binding domain of ferredoxin-NADP reductase (FNR) module"/>
    <property type="match status" value="1"/>
</dbReference>
<keyword evidence="8" id="KW-0560">Oxidoreductase</keyword>
<evidence type="ECO:0000256" key="6">
    <source>
        <dbReference type="ARBA" id="ARBA00022723"/>
    </source>
</evidence>
<feature type="domain" description="4Fe-4S" evidence="13">
    <location>
        <begin position="79"/>
        <end position="139"/>
    </location>
</feature>
<evidence type="ECO:0000256" key="5">
    <source>
        <dbReference type="ARBA" id="ARBA00022643"/>
    </source>
</evidence>
<dbReference type="RefSeq" id="WP_283434495.1">
    <property type="nucleotide sequence ID" value="NZ_FXUG01000014.1"/>
</dbReference>
<name>A0ABY1QHM5_9BACT</name>
<keyword evidence="11" id="KW-0028">Amino-acid biosynthesis</keyword>
<keyword evidence="7" id="KW-0274">FAD</keyword>
<dbReference type="PANTHER" id="PTHR19384">
    <property type="entry name" value="NITRIC OXIDE SYNTHASE-RELATED"/>
    <property type="match status" value="1"/>
</dbReference>
<keyword evidence="10" id="KW-0411">Iron-sulfur</keyword>
<evidence type="ECO:0000256" key="4">
    <source>
        <dbReference type="ARBA" id="ARBA00022630"/>
    </source>
</evidence>
<dbReference type="InterPro" id="IPR017927">
    <property type="entry name" value="FAD-bd_FR_type"/>
</dbReference>
<protein>
    <submittedName>
        <fullName evidence="14">NAD(P)H-dependent nitrite reductase flavoprotein subunit</fullName>
    </submittedName>
</protein>
<organism evidence="14 15">
    <name type="scientific">Neorhodopirellula lusitana</name>
    <dbReference type="NCBI Taxonomy" id="445327"/>
    <lineage>
        <taxon>Bacteria</taxon>
        <taxon>Pseudomonadati</taxon>
        <taxon>Planctomycetota</taxon>
        <taxon>Planctomycetia</taxon>
        <taxon>Pirellulales</taxon>
        <taxon>Pirellulaceae</taxon>
        <taxon>Neorhodopirellula</taxon>
    </lineage>
</organism>
<accession>A0ABY1QHM5</accession>
<dbReference type="InterPro" id="IPR007202">
    <property type="entry name" value="4Fe-4S_dom"/>
</dbReference>
<dbReference type="PRINTS" id="PR00371">
    <property type="entry name" value="FPNCR"/>
</dbReference>
<comment type="cofactor">
    <cofactor evidence="2">
        <name>FAD</name>
        <dbReference type="ChEBI" id="CHEBI:57692"/>
    </cofactor>
</comment>
<dbReference type="InterPro" id="IPR039261">
    <property type="entry name" value="FNR_nucleotide-bd"/>
</dbReference>
<comment type="caution">
    <text evidence="14">The sequence shown here is derived from an EMBL/GenBank/DDBJ whole genome shotgun (WGS) entry which is preliminary data.</text>
</comment>
<sequence length="540" mass="58093">MTSYIPQTAPFNEEQRAWLNGFFAGLTGVQSDATASAAMTLGLAAAGAAGGAAVAEPEEEEDFPWHDAALPIVDRMELAENKPVERKLMAAMAQLDCGSCGYLCQSYSEAIANGDEKNLTLCSPGGKETKQMLKKILAEAPAANGDSNGKAVNGNGQANGVSTNGKAAQWSRQNPYSAKLIEARGLNNEGSAKDTRHVVIDLTGSGLKYNVGDALGVFPTNCGELAKKLIAVMAADANVTVESPMGDSKSLLDALTHDCCLKDPSDELLELLVGRIADESDKATLETMLEDGVPDGFDVLDVFEVAKGATVTATEVIETLEPLNPRLYSIASSMNHVGDQVHLTVGKVVYEREGRVRKGVASTMLAERIAEGETVRVFVQPNHAGFTVPADTSKPIIMVGPGTGIAPFVSFLQERAVSKATGKNWLFFGDQHEAYDFLYEEDLRQYQSDGLLTRLDTAFSRDGDTKVYVQDRMRQSGAELWKWLSEGGSFYVCGDASRMAKDVDRALHDIAAEHGNMTDEQAKAFIKQLAADGRYHRDVY</sequence>
<dbReference type="InterPro" id="IPR001433">
    <property type="entry name" value="OxRdtase_FAD/NAD-bd"/>
</dbReference>